<evidence type="ECO:0000313" key="2">
    <source>
        <dbReference type="EMBL" id="KAG1896982.1"/>
    </source>
</evidence>
<reference evidence="2" key="1">
    <citation type="journal article" date="2020" name="New Phytol.">
        <title>Comparative genomics reveals dynamic genome evolution in host specialist ectomycorrhizal fungi.</title>
        <authorList>
            <person name="Lofgren L.A."/>
            <person name="Nguyen N.H."/>
            <person name="Vilgalys R."/>
            <person name="Ruytinx J."/>
            <person name="Liao H.L."/>
            <person name="Branco S."/>
            <person name="Kuo A."/>
            <person name="LaButti K."/>
            <person name="Lipzen A."/>
            <person name="Andreopoulos W."/>
            <person name="Pangilinan J."/>
            <person name="Riley R."/>
            <person name="Hundley H."/>
            <person name="Na H."/>
            <person name="Barry K."/>
            <person name="Grigoriev I.V."/>
            <person name="Stajich J.E."/>
            <person name="Kennedy P.G."/>
        </authorList>
    </citation>
    <scope>NUCLEOTIDE SEQUENCE</scope>
    <source>
        <strain evidence="2">FC203</strain>
    </source>
</reference>
<dbReference type="InterPro" id="IPR041078">
    <property type="entry name" value="Plavaka"/>
</dbReference>
<comment type="caution">
    <text evidence="2">The sequence shown here is derived from an EMBL/GenBank/DDBJ whole genome shotgun (WGS) entry which is preliminary data.</text>
</comment>
<dbReference type="AlphaFoldDB" id="A0AAD4HHS8"/>
<dbReference type="RefSeq" id="XP_041222558.1">
    <property type="nucleotide sequence ID" value="XM_041364477.1"/>
</dbReference>
<feature type="region of interest" description="Disordered" evidence="1">
    <location>
        <begin position="581"/>
        <end position="603"/>
    </location>
</feature>
<sequence length="825" mass="94949">MEHHPSSNIEAEVYAFNDFKHRPAVPLEPPSNTEPWHSFHSRVEFEVAELALEAGLNNEQTNRLIKYENFTFKNHKDIHVKWEAASFHITKFTKEVISVPYNGKTWNFDLHYRDLWGLASDLLGDPHIFPHFTFDTQHLSKFDGETFVRFTDKPYTAQDFWDVQSQLLPGGKPLAFILYADKTRLSSFGTVKGYPVVAHLANLPTGIRNGRDTGSGYVVGWLPIVKEDKDYAGKPSWVNFKNAVWHELFQRITLSLASKSRVGQWFACMDGVECWCVISLTRGVMSLWPCPICLVPQDALSDTSKTYMRRTADDSRAAVTTARAKDTIEEQEEVLKVLGLRNIENALWAIQYSDVHRVLSHDRCHFNHGELWSCHYWVELQKYIARLGRAKVSQVDKVYQAFPRWRDLRHPNQVMNVSFADSAMHEDILKMIIYAMHNILMEDESPLGYLLLRCVQLYLEADIYAAFEVHTTATISAGRGAVQALTALMKQCIIKTEDDDKSDKDWNFPKLHMLMHLFDDIEAKGASRNYNTKPNEQMHGLLKDWQLPIIKILRMDHWFHVADDIRHRLLDLDDHLMFTSQGQANDDDDKDEDEDEDAQCPASDFLPGLNVDGSLHVKLGSSQAPQTFALIEDTHQNNDAFINFRVKLNSFLNDFLPACNIPLPDGKRIHLKSDVAVTAHQFLRVNFESLVDWRQHMDYLRCNPCFYNAPRFDCVFIQTHANVIIGRLLFLFDCPVGEDLFPLALVHPFDARTGTRLRKDGQLNLFRVRAKPRAQAEFFSVRSIIRRALLVHDASLDYLVVDTVDTDMFLRVKEIHLQAGHVIRI</sequence>
<evidence type="ECO:0000256" key="1">
    <source>
        <dbReference type="SAM" id="MobiDB-lite"/>
    </source>
</evidence>
<gene>
    <name evidence="2" type="ORF">F5891DRAFT_1130066</name>
</gene>
<dbReference type="Proteomes" id="UP001195769">
    <property type="component" value="Unassembled WGS sequence"/>
</dbReference>
<name>A0AAD4HHS8_9AGAM</name>
<evidence type="ECO:0000313" key="3">
    <source>
        <dbReference type="Proteomes" id="UP001195769"/>
    </source>
</evidence>
<feature type="compositionally biased region" description="Acidic residues" evidence="1">
    <location>
        <begin position="585"/>
        <end position="598"/>
    </location>
</feature>
<protein>
    <submittedName>
        <fullName evidence="2">Uncharacterized protein</fullName>
    </submittedName>
</protein>
<dbReference type="EMBL" id="JABBWK010000050">
    <property type="protein sequence ID" value="KAG1896982.1"/>
    <property type="molecule type" value="Genomic_DNA"/>
</dbReference>
<dbReference type="GeneID" id="64658775"/>
<dbReference type="Pfam" id="PF18759">
    <property type="entry name" value="Plavaka"/>
    <property type="match status" value="1"/>
</dbReference>
<accession>A0AAD4HHS8</accession>
<proteinExistence type="predicted"/>
<organism evidence="2 3">
    <name type="scientific">Suillus fuscotomentosus</name>
    <dbReference type="NCBI Taxonomy" id="1912939"/>
    <lineage>
        <taxon>Eukaryota</taxon>
        <taxon>Fungi</taxon>
        <taxon>Dikarya</taxon>
        <taxon>Basidiomycota</taxon>
        <taxon>Agaricomycotina</taxon>
        <taxon>Agaricomycetes</taxon>
        <taxon>Agaricomycetidae</taxon>
        <taxon>Boletales</taxon>
        <taxon>Suillineae</taxon>
        <taxon>Suillaceae</taxon>
        <taxon>Suillus</taxon>
    </lineage>
</organism>
<keyword evidence="3" id="KW-1185">Reference proteome</keyword>